<feature type="domain" description="Hydantoinase A/oxoprolinase" evidence="1">
    <location>
        <begin position="206"/>
        <end position="503"/>
    </location>
</feature>
<dbReference type="Pfam" id="PF01968">
    <property type="entry name" value="Hydantoinase_A"/>
    <property type="match status" value="1"/>
</dbReference>
<name>A0A222E2G3_9RHOB</name>
<keyword evidence="4" id="KW-1185">Reference proteome</keyword>
<protein>
    <submittedName>
        <fullName evidence="3">Acetophenone carboxylase gamma subunit</fullName>
        <ecNumber evidence="3">6.4.1.8</ecNumber>
    </submittedName>
</protein>
<dbReference type="PANTHER" id="PTHR11365:SF23">
    <property type="entry name" value="HYPOTHETICAL 5-OXOPROLINASE (EUROFUNG)-RELATED"/>
    <property type="match status" value="1"/>
</dbReference>
<dbReference type="InterPro" id="IPR045079">
    <property type="entry name" value="Oxoprolinase-like"/>
</dbReference>
<keyword evidence="3" id="KW-0436">Ligase</keyword>
<dbReference type="OrthoDB" id="9759608at2"/>
<dbReference type="SUPFAM" id="SSF53067">
    <property type="entry name" value="Actin-like ATPase domain"/>
    <property type="match status" value="1"/>
</dbReference>
<dbReference type="RefSeq" id="WP_094034477.1">
    <property type="nucleotide sequence ID" value="NZ_CP022540.1"/>
</dbReference>
<evidence type="ECO:0000313" key="3">
    <source>
        <dbReference type="EMBL" id="ASP20397.1"/>
    </source>
</evidence>
<accession>A0A222E2G3</accession>
<evidence type="ECO:0000259" key="1">
    <source>
        <dbReference type="Pfam" id="PF01968"/>
    </source>
</evidence>
<reference evidence="3 4" key="1">
    <citation type="submission" date="2017-07" db="EMBL/GenBank/DDBJ databases">
        <title>Genome Sequence of Antarctobacter heliothermus Strain SMS3 Isolated from a culture of the Diatom Skeletonema marinoi.</title>
        <authorList>
            <person name="Topel M."/>
            <person name="Pinder M.I.M."/>
            <person name="Johansson O.N."/>
            <person name="Kourtchenko O."/>
            <person name="Godhe A."/>
            <person name="Clarke A.K."/>
        </authorList>
    </citation>
    <scope>NUCLEOTIDE SEQUENCE [LARGE SCALE GENOMIC DNA]</scope>
    <source>
        <strain evidence="3 4">SMS3</strain>
    </source>
</reference>
<organism evidence="3 4">
    <name type="scientific">Antarctobacter heliothermus</name>
    <dbReference type="NCBI Taxonomy" id="74033"/>
    <lineage>
        <taxon>Bacteria</taxon>
        <taxon>Pseudomonadati</taxon>
        <taxon>Pseudomonadota</taxon>
        <taxon>Alphaproteobacteria</taxon>
        <taxon>Rhodobacterales</taxon>
        <taxon>Roseobacteraceae</taxon>
        <taxon>Antarctobacter</taxon>
    </lineage>
</organism>
<proteinExistence type="predicted"/>
<dbReference type="InterPro" id="IPR043129">
    <property type="entry name" value="ATPase_NBD"/>
</dbReference>
<gene>
    <name evidence="3" type="ORF">ANTHELSMS3_01708</name>
</gene>
<dbReference type="InterPro" id="IPR008040">
    <property type="entry name" value="Hydant_A_N"/>
</dbReference>
<dbReference type="EC" id="6.4.1.8" evidence="3"/>
<evidence type="ECO:0000313" key="4">
    <source>
        <dbReference type="Proteomes" id="UP000203589"/>
    </source>
</evidence>
<dbReference type="KEGG" id="aht:ANTHELSMS3_01708"/>
<dbReference type="InterPro" id="IPR002821">
    <property type="entry name" value="Hydantoinase_A"/>
</dbReference>
<dbReference type="GO" id="GO:0017168">
    <property type="term" value="F:5-oxoprolinase (ATP-hydrolyzing) activity"/>
    <property type="evidence" value="ECO:0007669"/>
    <property type="project" value="TreeGrafter"/>
</dbReference>
<dbReference type="GO" id="GO:0005829">
    <property type="term" value="C:cytosol"/>
    <property type="evidence" value="ECO:0007669"/>
    <property type="project" value="TreeGrafter"/>
</dbReference>
<dbReference type="Pfam" id="PF05378">
    <property type="entry name" value="Hydant_A_N"/>
    <property type="match status" value="1"/>
</dbReference>
<dbReference type="Proteomes" id="UP000203589">
    <property type="component" value="Chromosome"/>
</dbReference>
<dbReference type="EMBL" id="CP022540">
    <property type="protein sequence ID" value="ASP20397.1"/>
    <property type="molecule type" value="Genomic_DNA"/>
</dbReference>
<dbReference type="PANTHER" id="PTHR11365">
    <property type="entry name" value="5-OXOPROLINASE RELATED"/>
    <property type="match status" value="1"/>
</dbReference>
<dbReference type="Gene3D" id="3.30.420.40">
    <property type="match status" value="1"/>
</dbReference>
<dbReference type="GO" id="GO:0006749">
    <property type="term" value="P:glutathione metabolic process"/>
    <property type="evidence" value="ECO:0007669"/>
    <property type="project" value="TreeGrafter"/>
</dbReference>
<feature type="domain" description="Hydantoinase/oxoprolinase N-terminal" evidence="2">
    <location>
        <begin position="8"/>
        <end position="184"/>
    </location>
</feature>
<sequence length="693" mass="73363">MTKESLARIGVDIGGTFTDLVLTGTGGKLYHRKVSSTPPAPEQAVLAGVAAIMEDAEIDASSIGEIVHGTTVGSNTLLQKLGARTGLITTKGFRDVLEIGRLRTPDMFNLQWEKPEPLVRRRYRREVSERIAADGTILTKLDIDELLSVAQELVDEGLTSLAVCFLNSYRNPEHEVQAGAALEKAFPDLEITTSVSVLPEAKEYERTSTAVVNAYVRPALKSYLTRLEDGLRALGIDAPLMVCNSNGALASSATAREKPVFFISSGRAAGAAGGGRLGAALDTANLVVFDMGGTTASASLVADGQLSRVSEYEFRAGISTPSRFIKAGGYMMSVPAVDVAEVGSGAGSIAHVDEGGLMKVGPISAGAEPGPVCYGIGGDRPTVTDANLILGYLPQQLAGGSRTLDVARATEVIARDLAKPFGLSAEQAAWGVRAVVNANMARAIRAVTVERGVDPRDFDLVAIGGSGPVHAADIARLLSMKRILVPASPGVFTAMGMLAGDVERYFIAPFPGMLEDIDPSAALARVEKLKTEAHAAVLAEGIPAEAIALSAEIDLRFRGQELSLSVALGDPVDAEAIRARYLDAYRTIYSYTPTDQVEMVSLRVTGRGERPGKLDFRLPRDPEAETPATTRRVYFGEEHGWHDTPCFSRFGAPATLQGPAILEGTDSTVVIPPDASCTRDPYLNILIEMDADA</sequence>
<dbReference type="GO" id="GO:0016874">
    <property type="term" value="F:ligase activity"/>
    <property type="evidence" value="ECO:0007669"/>
    <property type="project" value="UniProtKB-KW"/>
</dbReference>
<dbReference type="AlphaFoldDB" id="A0A222E2G3"/>
<evidence type="ECO:0000259" key="2">
    <source>
        <dbReference type="Pfam" id="PF05378"/>
    </source>
</evidence>